<feature type="transmembrane region" description="Helical" evidence="6">
    <location>
        <begin position="76"/>
        <end position="94"/>
    </location>
</feature>
<dbReference type="Proteomes" id="UP001596058">
    <property type="component" value="Unassembled WGS sequence"/>
</dbReference>
<dbReference type="InterPro" id="IPR016174">
    <property type="entry name" value="Di-haem_cyt_TM"/>
</dbReference>
<keyword evidence="6" id="KW-0472">Membrane</keyword>
<evidence type="ECO:0000256" key="1">
    <source>
        <dbReference type="ARBA" id="ARBA00001971"/>
    </source>
</evidence>
<protein>
    <recommendedName>
        <fullName evidence="3">Cytochrome bc1 complex cytochrome b subunit</fullName>
        <ecNumber evidence="2">7.1.1.8</ecNumber>
    </recommendedName>
    <alternativeName>
        <fullName evidence="5">Cytochrome bc1 reductase complex subunit QcrB</fullName>
    </alternativeName>
</protein>
<dbReference type="PROSITE" id="PS51002">
    <property type="entry name" value="CYTB_NTER"/>
    <property type="match status" value="1"/>
</dbReference>
<feature type="transmembrane region" description="Helical" evidence="6">
    <location>
        <begin position="101"/>
        <end position="120"/>
    </location>
</feature>
<evidence type="ECO:0000259" key="7">
    <source>
        <dbReference type="PROSITE" id="PS51002"/>
    </source>
</evidence>
<evidence type="ECO:0000256" key="5">
    <source>
        <dbReference type="ARBA" id="ARBA00029568"/>
    </source>
</evidence>
<evidence type="ECO:0000256" key="6">
    <source>
        <dbReference type="SAM" id="Phobius"/>
    </source>
</evidence>
<keyword evidence="6" id="KW-1133">Transmembrane helix</keyword>
<evidence type="ECO:0000256" key="4">
    <source>
        <dbReference type="ARBA" id="ARBA00029351"/>
    </source>
</evidence>
<comment type="caution">
    <text evidence="8">The sequence shown here is derived from an EMBL/GenBank/DDBJ whole genome shotgun (WGS) entry which is preliminary data.</text>
</comment>
<dbReference type="SUPFAM" id="SSF81342">
    <property type="entry name" value="Transmembrane di-heme cytochromes"/>
    <property type="match status" value="1"/>
</dbReference>
<gene>
    <name evidence="8" type="ORF">ACFPZ3_14270</name>
</gene>
<evidence type="ECO:0000313" key="9">
    <source>
        <dbReference type="Proteomes" id="UP001596058"/>
    </source>
</evidence>
<feature type="transmembrane region" description="Helical" evidence="6">
    <location>
        <begin position="132"/>
        <end position="150"/>
    </location>
</feature>
<feature type="domain" description="Cytochrome b/b6 N-terminal region profile" evidence="7">
    <location>
        <begin position="1"/>
        <end position="181"/>
    </location>
</feature>
<keyword evidence="6" id="KW-0812">Transmembrane</keyword>
<feature type="transmembrane region" description="Helical" evidence="6">
    <location>
        <begin position="162"/>
        <end position="179"/>
    </location>
</feature>
<comment type="cofactor">
    <cofactor evidence="1">
        <name>heme</name>
        <dbReference type="ChEBI" id="CHEBI:30413"/>
    </cofactor>
</comment>
<dbReference type="InterPro" id="IPR027387">
    <property type="entry name" value="Cytb/b6-like_sf"/>
</dbReference>
<dbReference type="EC" id="7.1.1.8" evidence="2"/>
<accession>A0ABW1CIP7</accession>
<dbReference type="InterPro" id="IPR005797">
    <property type="entry name" value="Cyt_b/b6_N"/>
</dbReference>
<comment type="catalytic activity">
    <reaction evidence="4">
        <text>a quinol + 2 Fe(III)-[cytochrome c](out) = a quinone + 2 Fe(II)-[cytochrome c](out) + 2 H(+)(out)</text>
        <dbReference type="Rhea" id="RHEA:11484"/>
        <dbReference type="Rhea" id="RHEA-COMP:10350"/>
        <dbReference type="Rhea" id="RHEA-COMP:14399"/>
        <dbReference type="ChEBI" id="CHEBI:15378"/>
        <dbReference type="ChEBI" id="CHEBI:24646"/>
        <dbReference type="ChEBI" id="CHEBI:29033"/>
        <dbReference type="ChEBI" id="CHEBI:29034"/>
        <dbReference type="ChEBI" id="CHEBI:132124"/>
        <dbReference type="EC" id="7.1.1.8"/>
    </reaction>
</comment>
<dbReference type="Gene3D" id="1.20.810.10">
    <property type="entry name" value="Cytochrome Bc1 Complex, Chain C"/>
    <property type="match status" value="1"/>
</dbReference>
<evidence type="ECO:0000313" key="8">
    <source>
        <dbReference type="EMBL" id="MFC5825022.1"/>
    </source>
</evidence>
<proteinExistence type="predicted"/>
<name>A0ABW1CIP7_9ACTN</name>
<dbReference type="RefSeq" id="WP_379514541.1">
    <property type="nucleotide sequence ID" value="NZ_JBHSPA010000017.1"/>
</dbReference>
<organism evidence="8 9">
    <name type="scientific">Nonomuraea insulae</name>
    <dbReference type="NCBI Taxonomy" id="1616787"/>
    <lineage>
        <taxon>Bacteria</taxon>
        <taxon>Bacillati</taxon>
        <taxon>Actinomycetota</taxon>
        <taxon>Actinomycetes</taxon>
        <taxon>Streptosporangiales</taxon>
        <taxon>Streptosporangiaceae</taxon>
        <taxon>Nonomuraea</taxon>
    </lineage>
</organism>
<evidence type="ECO:0000256" key="3">
    <source>
        <dbReference type="ARBA" id="ARBA00016116"/>
    </source>
</evidence>
<reference evidence="9" key="1">
    <citation type="journal article" date="2019" name="Int. J. Syst. Evol. Microbiol.">
        <title>The Global Catalogue of Microorganisms (GCM) 10K type strain sequencing project: providing services to taxonomists for standard genome sequencing and annotation.</title>
        <authorList>
            <consortium name="The Broad Institute Genomics Platform"/>
            <consortium name="The Broad Institute Genome Sequencing Center for Infectious Disease"/>
            <person name="Wu L."/>
            <person name="Ma J."/>
        </authorList>
    </citation>
    <scope>NUCLEOTIDE SEQUENCE [LARGE SCALE GENOMIC DNA]</scope>
    <source>
        <strain evidence="9">CCUG 53903</strain>
    </source>
</reference>
<sequence>MNVERARQLVGEMLIYCFVMVLVTGAYLAFYYSPSGDQVAYDGGYEPLRGVMMSEAYDSSLRISFDVRGGLLFRQLHHQFSSLLVVGAVLWAMLGHFRYVLALAGLGLVVLGVLGGYGSVDSLGWGWVPIPAWYGLHLLAALTMIVTLVISARREAATKPRTPGFIVLTLALVVLLFYWPI</sequence>
<keyword evidence="9" id="KW-1185">Reference proteome</keyword>
<dbReference type="EMBL" id="JBHSPA010000017">
    <property type="protein sequence ID" value="MFC5825022.1"/>
    <property type="molecule type" value="Genomic_DNA"/>
</dbReference>
<evidence type="ECO:0000256" key="2">
    <source>
        <dbReference type="ARBA" id="ARBA00012951"/>
    </source>
</evidence>
<feature type="transmembrane region" description="Helical" evidence="6">
    <location>
        <begin position="12"/>
        <end position="32"/>
    </location>
</feature>